<dbReference type="GO" id="GO:0008270">
    <property type="term" value="F:zinc ion binding"/>
    <property type="evidence" value="ECO:0007669"/>
    <property type="project" value="InterPro"/>
</dbReference>
<dbReference type="InterPro" id="IPR016193">
    <property type="entry name" value="Cytidine_deaminase-like"/>
</dbReference>
<evidence type="ECO:0000259" key="5">
    <source>
        <dbReference type="PROSITE" id="PS51747"/>
    </source>
</evidence>
<dbReference type="GO" id="GO:0002100">
    <property type="term" value="P:tRNA wobble adenosine to inosine editing"/>
    <property type="evidence" value="ECO:0007669"/>
    <property type="project" value="InterPro"/>
</dbReference>
<dbReference type="PROSITE" id="PS00903">
    <property type="entry name" value="CYT_DCMP_DEAMINASES_1"/>
    <property type="match status" value="1"/>
</dbReference>
<dbReference type="AlphaFoldDB" id="A0AAU9MFJ6"/>
<dbReference type="InterPro" id="IPR016192">
    <property type="entry name" value="APOBEC/CMP_deaminase_Zn-bd"/>
</dbReference>
<comment type="caution">
    <text evidence="6">The sequence shown here is derived from an EMBL/GenBank/DDBJ whole genome shotgun (WGS) entry which is preliminary data.</text>
</comment>
<feature type="domain" description="CMP/dCMP-type deaminase" evidence="5">
    <location>
        <begin position="235"/>
        <end position="363"/>
    </location>
</feature>
<keyword evidence="2" id="KW-0862">Zinc</keyword>
<gene>
    <name evidence="6" type="ORF">LVIROSA_LOCUS13681</name>
</gene>
<dbReference type="GO" id="GO:0052717">
    <property type="term" value="F:tRNA-specific adenosine-34 deaminase activity"/>
    <property type="evidence" value="ECO:0007669"/>
    <property type="project" value="UniProtKB-EC"/>
</dbReference>
<evidence type="ECO:0000313" key="7">
    <source>
        <dbReference type="Proteomes" id="UP001157418"/>
    </source>
</evidence>
<keyword evidence="7" id="KW-1185">Reference proteome</keyword>
<sequence length="411" mass="46636">MSKKMKGVAFDSSPHVSYEDARARFKHQTLLQDYRELEQETEAARNKLEAMKQKKQTLEAEVRFLRRRHKFLLKSKSTTTSQQVKSHNLETTQFRKSKKENVHPKKAKTLHNLPPIHNLNQRGRVYTEKKNVNPSRPPHGDKNVNLHSVNMSPVTEFNRKENGFGGKEARVPIFDLNQISIEEEEEEHNDLKLSICRNVGDASSNRAGKRKISWQDPVALRKFASVHIKMGEEMPEIVAFMKLALEQAKIAFDSLEVPVGCVIVMDGKVISCGRNRTNETRNATRHAEMEAIDFLLKEWKEKGLTKHEVVEMLSKCYLYVTCEPCIMCASALSFIGIKEVYYGCGNDKFGGCGSILSLHTNTSDSGEDVGRKSYKCTGGIMGEEAVSLFKNFYELGNPNAPKPHRQPIQQP</sequence>
<feature type="coiled-coil region" evidence="3">
    <location>
        <begin position="27"/>
        <end position="75"/>
    </location>
</feature>
<evidence type="ECO:0000256" key="1">
    <source>
        <dbReference type="ARBA" id="ARBA00022723"/>
    </source>
</evidence>
<organism evidence="6 7">
    <name type="scientific">Lactuca virosa</name>
    <dbReference type="NCBI Taxonomy" id="75947"/>
    <lineage>
        <taxon>Eukaryota</taxon>
        <taxon>Viridiplantae</taxon>
        <taxon>Streptophyta</taxon>
        <taxon>Embryophyta</taxon>
        <taxon>Tracheophyta</taxon>
        <taxon>Spermatophyta</taxon>
        <taxon>Magnoliopsida</taxon>
        <taxon>eudicotyledons</taxon>
        <taxon>Gunneridae</taxon>
        <taxon>Pentapetalae</taxon>
        <taxon>asterids</taxon>
        <taxon>campanulids</taxon>
        <taxon>Asterales</taxon>
        <taxon>Asteraceae</taxon>
        <taxon>Cichorioideae</taxon>
        <taxon>Cichorieae</taxon>
        <taxon>Lactucinae</taxon>
        <taxon>Lactuca</taxon>
    </lineage>
</organism>
<accession>A0AAU9MFJ6</accession>
<protein>
    <recommendedName>
        <fullName evidence="5">CMP/dCMP-type deaminase domain-containing protein</fullName>
    </recommendedName>
</protein>
<evidence type="ECO:0000256" key="2">
    <source>
        <dbReference type="ARBA" id="ARBA00022833"/>
    </source>
</evidence>
<evidence type="ECO:0000256" key="4">
    <source>
        <dbReference type="SAM" id="MobiDB-lite"/>
    </source>
</evidence>
<dbReference type="CDD" id="cd01285">
    <property type="entry name" value="nucleoside_deaminase"/>
    <property type="match status" value="1"/>
</dbReference>
<feature type="compositionally biased region" description="Low complexity" evidence="4">
    <location>
        <begin position="76"/>
        <end position="86"/>
    </location>
</feature>
<evidence type="ECO:0000313" key="6">
    <source>
        <dbReference type="EMBL" id="CAH1426609.1"/>
    </source>
</evidence>
<dbReference type="PROSITE" id="PS51747">
    <property type="entry name" value="CYT_DCMP_DEAMINASES_2"/>
    <property type="match status" value="1"/>
</dbReference>
<dbReference type="Gene3D" id="3.40.140.10">
    <property type="entry name" value="Cytidine Deaminase, domain 2"/>
    <property type="match status" value="1"/>
</dbReference>
<dbReference type="SUPFAM" id="SSF53927">
    <property type="entry name" value="Cytidine deaminase-like"/>
    <property type="match status" value="1"/>
</dbReference>
<dbReference type="PANTHER" id="PTHR34807">
    <property type="entry name" value="OS08G0270800 PROTEIN"/>
    <property type="match status" value="1"/>
</dbReference>
<reference evidence="6 7" key="1">
    <citation type="submission" date="2022-01" db="EMBL/GenBank/DDBJ databases">
        <authorList>
            <person name="Xiong W."/>
            <person name="Schranz E."/>
        </authorList>
    </citation>
    <scope>NUCLEOTIDE SEQUENCE [LARGE SCALE GENOMIC DNA]</scope>
</reference>
<dbReference type="PANTHER" id="PTHR34807:SF3">
    <property type="entry name" value="OS08G0270800 PROTEIN"/>
    <property type="match status" value="1"/>
</dbReference>
<proteinExistence type="predicted"/>
<name>A0AAU9MFJ6_9ASTR</name>
<keyword evidence="1" id="KW-0479">Metal-binding</keyword>
<dbReference type="EMBL" id="CAKMRJ010002223">
    <property type="protein sequence ID" value="CAH1426609.1"/>
    <property type="molecule type" value="Genomic_DNA"/>
</dbReference>
<keyword evidence="3" id="KW-0175">Coiled coil</keyword>
<evidence type="ECO:0000256" key="3">
    <source>
        <dbReference type="SAM" id="Coils"/>
    </source>
</evidence>
<dbReference type="Pfam" id="PF00383">
    <property type="entry name" value="dCMP_cyt_deam_1"/>
    <property type="match status" value="1"/>
</dbReference>
<feature type="region of interest" description="Disordered" evidence="4">
    <location>
        <begin position="76"/>
        <end position="104"/>
    </location>
</feature>
<dbReference type="Proteomes" id="UP001157418">
    <property type="component" value="Unassembled WGS sequence"/>
</dbReference>
<dbReference type="InterPro" id="IPR002125">
    <property type="entry name" value="CMP_dCMP_dom"/>
</dbReference>